<feature type="compositionally biased region" description="Polar residues" evidence="2">
    <location>
        <begin position="645"/>
        <end position="654"/>
    </location>
</feature>
<proteinExistence type="predicted"/>
<keyword evidence="1 5" id="KW-0347">Helicase</keyword>
<reference evidence="5" key="1">
    <citation type="submission" date="2019-07" db="EMBL/GenBank/DDBJ databases">
        <title>Hyphodiscus hymeniophilus genome sequencing and assembly.</title>
        <authorList>
            <person name="Kramer G."/>
            <person name="Nodwell J."/>
        </authorList>
    </citation>
    <scope>NUCLEOTIDE SEQUENCE</scope>
    <source>
        <strain evidence="5">ATCC 34498</strain>
    </source>
</reference>
<comment type="caution">
    <text evidence="5">The sequence shown here is derived from an EMBL/GenBank/DDBJ whole genome shotgun (WGS) entry which is preliminary data.</text>
</comment>
<feature type="domain" description="DNA2/NAM7 helicase helicase" evidence="3">
    <location>
        <begin position="91"/>
        <end position="176"/>
    </location>
</feature>
<dbReference type="Pfam" id="PF13086">
    <property type="entry name" value="AAA_11"/>
    <property type="match status" value="1"/>
</dbReference>
<keyword evidence="6" id="KW-1185">Reference proteome</keyword>
<dbReference type="InterPro" id="IPR047187">
    <property type="entry name" value="SF1_C_Upf1"/>
</dbReference>
<dbReference type="Pfam" id="PF13087">
    <property type="entry name" value="AAA_12"/>
    <property type="match status" value="1"/>
</dbReference>
<dbReference type="Gene3D" id="3.40.50.300">
    <property type="entry name" value="P-loop containing nucleotide triphosphate hydrolases"/>
    <property type="match status" value="2"/>
</dbReference>
<evidence type="ECO:0000256" key="1">
    <source>
        <dbReference type="ARBA" id="ARBA00022806"/>
    </source>
</evidence>
<dbReference type="GO" id="GO:0005829">
    <property type="term" value="C:cytosol"/>
    <property type="evidence" value="ECO:0007669"/>
    <property type="project" value="TreeGrafter"/>
</dbReference>
<dbReference type="PANTHER" id="PTHR10887">
    <property type="entry name" value="DNA2/NAM7 HELICASE FAMILY"/>
    <property type="match status" value="1"/>
</dbReference>
<feature type="region of interest" description="Disordered" evidence="2">
    <location>
        <begin position="618"/>
        <end position="657"/>
    </location>
</feature>
<feature type="compositionally biased region" description="Acidic residues" evidence="2">
    <location>
        <begin position="621"/>
        <end position="636"/>
    </location>
</feature>
<dbReference type="InterPro" id="IPR045055">
    <property type="entry name" value="DNA2/NAM7-like"/>
</dbReference>
<evidence type="ECO:0000313" key="6">
    <source>
        <dbReference type="Proteomes" id="UP000785200"/>
    </source>
</evidence>
<accession>A0A9P6VF66</accession>
<dbReference type="OrthoDB" id="6513042at2759"/>
<dbReference type="Proteomes" id="UP000785200">
    <property type="component" value="Unassembled WGS sequence"/>
</dbReference>
<evidence type="ECO:0000259" key="3">
    <source>
        <dbReference type="Pfam" id="PF13086"/>
    </source>
</evidence>
<dbReference type="PANTHER" id="PTHR10887:SF322">
    <property type="entry name" value="HELICASE MOV-10"/>
    <property type="match status" value="1"/>
</dbReference>
<evidence type="ECO:0000313" key="5">
    <source>
        <dbReference type="EMBL" id="KAG0646776.1"/>
    </source>
</evidence>
<feature type="domain" description="DNA2/NAM7 helicase-like C-terminal" evidence="4">
    <location>
        <begin position="358"/>
        <end position="542"/>
    </location>
</feature>
<dbReference type="InterPro" id="IPR041677">
    <property type="entry name" value="DNA2/NAM7_AAA_11"/>
</dbReference>
<keyword evidence="1 5" id="KW-0067">ATP-binding</keyword>
<evidence type="ECO:0000259" key="4">
    <source>
        <dbReference type="Pfam" id="PF13087"/>
    </source>
</evidence>
<organism evidence="5 6">
    <name type="scientific">Hyphodiscus hymeniophilus</name>
    <dbReference type="NCBI Taxonomy" id="353542"/>
    <lineage>
        <taxon>Eukaryota</taxon>
        <taxon>Fungi</taxon>
        <taxon>Dikarya</taxon>
        <taxon>Ascomycota</taxon>
        <taxon>Pezizomycotina</taxon>
        <taxon>Leotiomycetes</taxon>
        <taxon>Helotiales</taxon>
        <taxon>Hyphodiscaceae</taxon>
        <taxon>Hyphodiscus</taxon>
    </lineage>
</organism>
<dbReference type="EMBL" id="VNKQ01000014">
    <property type="protein sequence ID" value="KAG0646776.1"/>
    <property type="molecule type" value="Genomic_DNA"/>
</dbReference>
<dbReference type="CDD" id="cd18808">
    <property type="entry name" value="SF1_C_Upf1"/>
    <property type="match status" value="1"/>
</dbReference>
<keyword evidence="1 5" id="KW-0378">Hydrolase</keyword>
<dbReference type="GO" id="GO:0035194">
    <property type="term" value="P:regulatory ncRNA-mediated post-transcriptional gene silencing"/>
    <property type="evidence" value="ECO:0007669"/>
    <property type="project" value="TreeGrafter"/>
</dbReference>
<evidence type="ECO:0000256" key="2">
    <source>
        <dbReference type="SAM" id="MobiDB-lite"/>
    </source>
</evidence>
<dbReference type="InterPro" id="IPR027417">
    <property type="entry name" value="P-loop_NTPase"/>
</dbReference>
<gene>
    <name evidence="5" type="ORF">D0Z07_6150</name>
</gene>
<keyword evidence="1 5" id="KW-0547">Nucleotide-binding</keyword>
<sequence length="674" mass="75322">MRQALSLVQEAFRNADGRADHQNDKSGFRYSASPSYSTLPSISKGGQPADGTLQEPRLWLQSMLFPVEEDCQVQAKLNPGQISRSFFDDELNWEQKKAIESVCSHNFGNLPFLISGPPGTGKTKTLVELAVQLLHNVDAVVHVLFCAPSDPAADTVVQRISSHFKPSELLRLNRPARTFAEVPGAVLPFCYTSEKDNKFDLPPFKQLMSYKLVVTTCRDAALLLYSRLTNVDLYIAEHELHTSIHPYATQPTQVDLHWTALLIDESAQAMEPEALIPLCIVAPPMNIKLAFTPLFVMAGDEFQLGPRTSLRSSPLKTSLLARLFARTVYSDHPLARCKTGIAPPPLNSAMLPIKRPAFVNLMRNYRSHPAILAVPSALFYGDTLEPEAKNTGRLAECSEWRGRRWPVLFHNNLSEDDIETDGGGWYNRGEAQVACTYASLLIKAGLVERKEICIMTPFKSQVQCLRKMIREPKYGSLWDIDIGPTEAFQGLERGVVILCTTRSKQRYVESDIRVDWGIIGLPNKMNVALTRAKFGLVVIGNQGVLAQDLNWGAFLGFCIRNGLVANMTDTDGYDSHTGHTRLEKVLMATIRDMKDSPFWGNAGQDDEMWTTGMEGMKIHGDEEDENDDYEDNDQEYEQGHESHESAGNTRSHGTPSYFLDRLGTLERAWNDESP</sequence>
<dbReference type="InterPro" id="IPR041679">
    <property type="entry name" value="DNA2/NAM7-like_C"/>
</dbReference>
<dbReference type="AlphaFoldDB" id="A0A9P6VF66"/>
<dbReference type="GO" id="GO:0004386">
    <property type="term" value="F:helicase activity"/>
    <property type="evidence" value="ECO:0007669"/>
    <property type="project" value="UniProtKB-KW"/>
</dbReference>
<protein>
    <submittedName>
        <fullName evidence="5">Helicase MOV-10</fullName>
    </submittedName>
</protein>
<name>A0A9P6VF66_9HELO</name>
<dbReference type="SUPFAM" id="SSF52540">
    <property type="entry name" value="P-loop containing nucleoside triphosphate hydrolases"/>
    <property type="match status" value="1"/>
</dbReference>